<sequence>MQVNCSINHALNQTATDDELRLLSSLIERDFFQPAQRTVIESFVSRKSIENYLNAHTIGKEERDIQNR</sequence>
<evidence type="ECO:0000313" key="1">
    <source>
        <dbReference type="EMBL" id="AKN40912.1"/>
    </source>
</evidence>
<organism evidence="1">
    <name type="scientific">Vibrio sp. FF_273</name>
    <dbReference type="NCBI Taxonomy" id="1652830"/>
    <lineage>
        <taxon>Bacteria</taxon>
        <taxon>Pseudomonadati</taxon>
        <taxon>Pseudomonadota</taxon>
        <taxon>Gammaproteobacteria</taxon>
        <taxon>Vibrionales</taxon>
        <taxon>Vibrionaceae</taxon>
        <taxon>Vibrio</taxon>
    </lineage>
</organism>
<dbReference type="AlphaFoldDB" id="A0A0H4A1T3"/>
<dbReference type="EMBL" id="KP795710">
    <property type="protein sequence ID" value="AKN40912.1"/>
    <property type="molecule type" value="Genomic_DNA"/>
</dbReference>
<accession>A0A0H4A1T3</accession>
<name>A0A0H4A1T3_9VIBR</name>
<proteinExistence type="predicted"/>
<protein>
    <submittedName>
        <fullName evidence="1">Uncharacterized protein</fullName>
    </submittedName>
</protein>
<reference evidence="1" key="1">
    <citation type="journal article" date="2015" name="MBio">
        <title>Eco-Evolutionary Dynamics of Episomes among Ecologically Cohesive Bacterial Populations.</title>
        <authorList>
            <person name="Xue H."/>
            <person name="Cordero O.X."/>
            <person name="Camas F.M."/>
            <person name="Trimble W."/>
            <person name="Meyer F."/>
            <person name="Guglielmini J."/>
            <person name="Rocha E.P."/>
            <person name="Polz M.F."/>
        </authorList>
    </citation>
    <scope>NUCLEOTIDE SEQUENCE</scope>
    <source>
        <strain evidence="1">FF_273</strain>
    </source>
</reference>